<dbReference type="InterPro" id="IPR018584">
    <property type="entry name" value="GT87"/>
</dbReference>
<evidence type="ECO:0000256" key="4">
    <source>
        <dbReference type="ARBA" id="ARBA00022692"/>
    </source>
</evidence>
<accession>A0A6P2CFM9</accession>
<dbReference type="AlphaFoldDB" id="A0A6P2CFM9"/>
<keyword evidence="5 9" id="KW-1133">Transmembrane helix</keyword>
<feature type="transmembrane region" description="Helical" evidence="9">
    <location>
        <begin position="313"/>
        <end position="329"/>
    </location>
</feature>
<dbReference type="GO" id="GO:0016758">
    <property type="term" value="F:hexosyltransferase activity"/>
    <property type="evidence" value="ECO:0007669"/>
    <property type="project" value="InterPro"/>
</dbReference>
<evidence type="ECO:0000313" key="11">
    <source>
        <dbReference type="Proteomes" id="UP000471120"/>
    </source>
</evidence>
<evidence type="ECO:0000313" key="10">
    <source>
        <dbReference type="EMBL" id="TXG91574.1"/>
    </source>
</evidence>
<dbReference type="EMBL" id="QRCM01000001">
    <property type="protein sequence ID" value="TXG91574.1"/>
    <property type="molecule type" value="Genomic_DNA"/>
</dbReference>
<sequence>MRSLPRLGRLRIVLFAAWAVAAIVLVVALVPVHYHEIGILAGGADLWVYRDGGWRALHGMPIYGVPVVLGLLYTYTPFSTLVFVPLQAIPGGVVTELWMGVNVLVLVACIALAWRLAGYRLSPRLLAVSFAMGLGCTFLEPVRTTLFYGQINLWLMLAVLWDVSRGRNSRLAGIGIGLAAAVKLTPLYFVAYYLVLRRWRAAAVATGTFAATIALAWAVLPGESHRYWTRTFFDSNRIADDEHPSNQSLRGMIAHLTGGPGPIWVWLLGSAVVVAGSMALVFALERRGERLLGVTLAGLTAAVVSPFSWSHHWVWLVPLTVVLVERALVRGRWWWGVLGVFAVAGAWPFHWGDGPIVVGLFLYPPSWPTAWLHVNVYLWLYIAVVAAVAGRLVRERRRARVASATAVPSDARQPVAESRDPEPRSDPAPEPEPAP</sequence>
<evidence type="ECO:0000256" key="8">
    <source>
        <dbReference type="SAM" id="MobiDB-lite"/>
    </source>
</evidence>
<evidence type="ECO:0000256" key="9">
    <source>
        <dbReference type="SAM" id="Phobius"/>
    </source>
</evidence>
<dbReference type="Proteomes" id="UP000471120">
    <property type="component" value="Unassembled WGS sequence"/>
</dbReference>
<comment type="subcellular location">
    <subcellularLocation>
        <location evidence="1">Cell membrane</location>
        <topology evidence="1">Multi-pass membrane protein</topology>
    </subcellularLocation>
</comment>
<feature type="compositionally biased region" description="Basic and acidic residues" evidence="8">
    <location>
        <begin position="417"/>
        <end position="427"/>
    </location>
</feature>
<evidence type="ECO:0000256" key="3">
    <source>
        <dbReference type="ARBA" id="ARBA00022679"/>
    </source>
</evidence>
<keyword evidence="6 9" id="KW-0472">Membrane</keyword>
<comment type="caution">
    <text evidence="10">The sequence shown here is derived from an EMBL/GenBank/DDBJ whole genome shotgun (WGS) entry which is preliminary data.</text>
</comment>
<dbReference type="GO" id="GO:0005886">
    <property type="term" value="C:plasma membrane"/>
    <property type="evidence" value="ECO:0007669"/>
    <property type="project" value="UniProtKB-SubCell"/>
</dbReference>
<evidence type="ECO:0000256" key="2">
    <source>
        <dbReference type="ARBA" id="ARBA00022475"/>
    </source>
</evidence>
<feature type="transmembrane region" description="Helical" evidence="9">
    <location>
        <begin position="170"/>
        <end position="194"/>
    </location>
</feature>
<feature type="transmembrane region" description="Helical" evidence="9">
    <location>
        <begin position="291"/>
        <end position="307"/>
    </location>
</feature>
<evidence type="ECO:0000256" key="7">
    <source>
        <dbReference type="ARBA" id="ARBA00024033"/>
    </source>
</evidence>
<evidence type="ECO:0000256" key="6">
    <source>
        <dbReference type="ARBA" id="ARBA00023136"/>
    </source>
</evidence>
<proteinExistence type="inferred from homology"/>
<dbReference type="Pfam" id="PF09594">
    <property type="entry name" value="GT87"/>
    <property type="match status" value="1"/>
</dbReference>
<feature type="transmembrane region" description="Helical" evidence="9">
    <location>
        <begin position="97"/>
        <end position="115"/>
    </location>
</feature>
<evidence type="ECO:0000256" key="5">
    <source>
        <dbReference type="ARBA" id="ARBA00022989"/>
    </source>
</evidence>
<name>A0A6P2CFM9_9NOCA</name>
<feature type="transmembrane region" description="Helical" evidence="9">
    <location>
        <begin position="263"/>
        <end position="284"/>
    </location>
</feature>
<keyword evidence="4 9" id="KW-0812">Transmembrane</keyword>
<keyword evidence="2" id="KW-1003">Cell membrane</keyword>
<feature type="transmembrane region" description="Helical" evidence="9">
    <location>
        <begin position="62"/>
        <end position="85"/>
    </location>
</feature>
<gene>
    <name evidence="10" type="ORF">DW322_16905</name>
</gene>
<organism evidence="10 11">
    <name type="scientific">Rhodococcus rhodnii</name>
    <dbReference type="NCBI Taxonomy" id="38312"/>
    <lineage>
        <taxon>Bacteria</taxon>
        <taxon>Bacillati</taxon>
        <taxon>Actinomycetota</taxon>
        <taxon>Actinomycetes</taxon>
        <taxon>Mycobacteriales</taxon>
        <taxon>Nocardiaceae</taxon>
        <taxon>Rhodococcus</taxon>
    </lineage>
</organism>
<comment type="similarity">
    <text evidence="7">Belongs to the glycosyltransferase 87 family.</text>
</comment>
<feature type="transmembrane region" description="Helical" evidence="9">
    <location>
        <begin position="371"/>
        <end position="393"/>
    </location>
</feature>
<keyword evidence="3" id="KW-0808">Transferase</keyword>
<protein>
    <submittedName>
        <fullName evidence="10">DUF2029 domain-containing protein</fullName>
    </submittedName>
</protein>
<reference evidence="10 11" key="1">
    <citation type="submission" date="2018-07" db="EMBL/GenBank/DDBJ databases">
        <title>Genome sequence of Rhodococcus rhodnii ATCC 35071 from Rhodnius prolixus.</title>
        <authorList>
            <person name="Patel V."/>
            <person name="Vogel K.J."/>
        </authorList>
    </citation>
    <scope>NUCLEOTIDE SEQUENCE [LARGE SCALE GENOMIC DNA]</scope>
    <source>
        <strain evidence="10 11">ATCC 35071</strain>
    </source>
</reference>
<feature type="transmembrane region" description="Helical" evidence="9">
    <location>
        <begin position="334"/>
        <end position="351"/>
    </location>
</feature>
<feature type="transmembrane region" description="Helical" evidence="9">
    <location>
        <begin position="201"/>
        <end position="220"/>
    </location>
</feature>
<evidence type="ECO:0000256" key="1">
    <source>
        <dbReference type="ARBA" id="ARBA00004651"/>
    </source>
</evidence>
<feature type="region of interest" description="Disordered" evidence="8">
    <location>
        <begin position="400"/>
        <end position="435"/>
    </location>
</feature>
<feature type="transmembrane region" description="Helical" evidence="9">
    <location>
        <begin position="12"/>
        <end position="34"/>
    </location>
</feature>